<comment type="similarity">
    <text evidence="1">Belongs to the BlaI transcriptional regulatory family.</text>
</comment>
<evidence type="ECO:0000313" key="7">
    <source>
        <dbReference type="Proteomes" id="UP000292686"/>
    </source>
</evidence>
<protein>
    <submittedName>
        <fullName evidence="5 6">Transcriptional regulator</fullName>
    </submittedName>
</protein>
<dbReference type="SUPFAM" id="SSF46785">
    <property type="entry name" value="Winged helix' DNA-binding domain"/>
    <property type="match status" value="1"/>
</dbReference>
<dbReference type="Pfam" id="PF03965">
    <property type="entry name" value="Penicillinase_R"/>
    <property type="match status" value="1"/>
</dbReference>
<name>A0A4Q2MB64_9MICO</name>
<dbReference type="RefSeq" id="WP_129175098.1">
    <property type="nucleotide sequence ID" value="NZ_JACCBI010000001.1"/>
</dbReference>
<dbReference type="InterPro" id="IPR036388">
    <property type="entry name" value="WH-like_DNA-bd_sf"/>
</dbReference>
<dbReference type="GO" id="GO:0003677">
    <property type="term" value="F:DNA binding"/>
    <property type="evidence" value="ECO:0007669"/>
    <property type="project" value="UniProtKB-KW"/>
</dbReference>
<accession>A0A4Q2MB64</accession>
<dbReference type="EMBL" id="JACCBI010000001">
    <property type="protein sequence ID" value="NYD65967.1"/>
    <property type="molecule type" value="Genomic_DNA"/>
</dbReference>
<keyword evidence="7" id="KW-1185">Reference proteome</keyword>
<proteinExistence type="inferred from homology"/>
<dbReference type="AlphaFoldDB" id="A0A4Q2MB64"/>
<dbReference type="Gene3D" id="1.10.10.10">
    <property type="entry name" value="Winged helix-like DNA-binding domain superfamily/Winged helix DNA-binding domain"/>
    <property type="match status" value="1"/>
</dbReference>
<evidence type="ECO:0000256" key="2">
    <source>
        <dbReference type="ARBA" id="ARBA00023015"/>
    </source>
</evidence>
<keyword evidence="2" id="KW-0805">Transcription regulation</keyword>
<dbReference type="Proteomes" id="UP000292686">
    <property type="component" value="Unassembled WGS sequence"/>
</dbReference>
<organism evidence="6 7">
    <name type="scientific">Agromyces atrinae</name>
    <dbReference type="NCBI Taxonomy" id="592376"/>
    <lineage>
        <taxon>Bacteria</taxon>
        <taxon>Bacillati</taxon>
        <taxon>Actinomycetota</taxon>
        <taxon>Actinomycetes</taxon>
        <taxon>Micrococcales</taxon>
        <taxon>Microbacteriaceae</taxon>
        <taxon>Agromyces</taxon>
    </lineage>
</organism>
<reference evidence="6 7" key="1">
    <citation type="submission" date="2019-01" db="EMBL/GenBank/DDBJ databases">
        <title>Agromyces.</title>
        <authorList>
            <person name="Li J."/>
        </authorList>
    </citation>
    <scope>NUCLEOTIDE SEQUENCE [LARGE SCALE GENOMIC DNA]</scope>
    <source>
        <strain evidence="6 7">DSM 23870</strain>
    </source>
</reference>
<comment type="caution">
    <text evidence="6">The sequence shown here is derived from an EMBL/GenBank/DDBJ whole genome shotgun (WGS) entry which is preliminary data.</text>
</comment>
<keyword evidence="4" id="KW-0804">Transcription</keyword>
<evidence type="ECO:0000313" key="6">
    <source>
        <dbReference type="EMBL" id="RXZ86300.1"/>
    </source>
</evidence>
<dbReference type="InterPro" id="IPR036390">
    <property type="entry name" value="WH_DNA-bd_sf"/>
</dbReference>
<evidence type="ECO:0000313" key="5">
    <source>
        <dbReference type="EMBL" id="NYD65967.1"/>
    </source>
</evidence>
<dbReference type="Proteomes" id="UP000581087">
    <property type="component" value="Unassembled WGS sequence"/>
</dbReference>
<dbReference type="Gene3D" id="6.10.140.850">
    <property type="match status" value="1"/>
</dbReference>
<evidence type="ECO:0000256" key="4">
    <source>
        <dbReference type="ARBA" id="ARBA00023163"/>
    </source>
</evidence>
<dbReference type="InterPro" id="IPR005650">
    <property type="entry name" value="BlaI_family"/>
</dbReference>
<dbReference type="OrthoDB" id="9813987at2"/>
<gene>
    <name evidence="5" type="ORF">BJ972_000486</name>
    <name evidence="6" type="ORF">ESP50_11120</name>
</gene>
<sequence>MNTLGDLERSIMETLWNSVEPLSATELQSRLSAVGSGRELAQTTILTVLSRLEKKGFVASLRDRRPRLFRADRSREDHTADLMLEVLGGAGDRDAALARFVDTVSSREADTLRRLLG</sequence>
<evidence type="ECO:0000313" key="8">
    <source>
        <dbReference type="Proteomes" id="UP000581087"/>
    </source>
</evidence>
<dbReference type="EMBL" id="SDPM01000005">
    <property type="protein sequence ID" value="RXZ86300.1"/>
    <property type="molecule type" value="Genomic_DNA"/>
</dbReference>
<evidence type="ECO:0000256" key="1">
    <source>
        <dbReference type="ARBA" id="ARBA00011046"/>
    </source>
</evidence>
<evidence type="ECO:0000256" key="3">
    <source>
        <dbReference type="ARBA" id="ARBA00023125"/>
    </source>
</evidence>
<reference evidence="5 8" key="2">
    <citation type="submission" date="2020-07" db="EMBL/GenBank/DDBJ databases">
        <title>Sequencing the genomes of 1000 actinobacteria strains.</title>
        <authorList>
            <person name="Klenk H.-P."/>
        </authorList>
    </citation>
    <scope>NUCLEOTIDE SEQUENCE [LARGE SCALE GENOMIC DNA]</scope>
    <source>
        <strain evidence="5 8">DSM 23870</strain>
    </source>
</reference>
<dbReference type="GO" id="GO:0045892">
    <property type="term" value="P:negative regulation of DNA-templated transcription"/>
    <property type="evidence" value="ECO:0007669"/>
    <property type="project" value="InterPro"/>
</dbReference>
<keyword evidence="3" id="KW-0238">DNA-binding</keyword>